<feature type="region of interest" description="Disordered" evidence="1">
    <location>
        <begin position="1"/>
        <end position="24"/>
    </location>
</feature>
<evidence type="ECO:0000313" key="3">
    <source>
        <dbReference type="Proteomes" id="UP000757232"/>
    </source>
</evidence>
<accession>A0A9Q5N6K7</accession>
<dbReference type="EMBL" id="LNZH02000163">
    <property type="protein sequence ID" value="OCB89207.1"/>
    <property type="molecule type" value="Genomic_DNA"/>
</dbReference>
<feature type="region of interest" description="Disordered" evidence="1">
    <location>
        <begin position="58"/>
        <end position="97"/>
    </location>
</feature>
<sequence length="368" mass="41681">MQETLDWSSEAAGNKREGGRSDVLKLAGVPAGLRRSTGTRYFELEFMRDEDVRLQVHSSLDRSSENRQEEPGRCSLEQSKQVNGKQEDGEDESKKELDHVKQLRSLLETDSDSGLTLHLATWKLRECIEILETDSDSGLTLHLATWKLRECIEILKKGPREAPGQLVARYIRWTQEGYDALARTISAFIQRQPHALRRIAEADTQPQEKLQMLLESHGLDWNAEERARTETHMACIEITEPGIPRGKRVRIARFATGWHATPQSIAKGLFEDWAHFPDIHSDESAFMPDVPESDGFQGFHVSRRHGKPTRSTTLLRDVMSPRMERPETSQGHGSILKFATLPAHVRVKYAAFRGSRVISETASNRAVP</sequence>
<dbReference type="OrthoDB" id="10619379at2759"/>
<keyword evidence="3" id="KW-1185">Reference proteome</keyword>
<feature type="compositionally biased region" description="Basic and acidic residues" evidence="1">
    <location>
        <begin position="58"/>
        <end position="72"/>
    </location>
</feature>
<gene>
    <name evidence="2" type="ORF">A7U60_g3693</name>
</gene>
<proteinExistence type="predicted"/>
<feature type="compositionally biased region" description="Basic and acidic residues" evidence="1">
    <location>
        <begin position="13"/>
        <end position="23"/>
    </location>
</feature>
<comment type="caution">
    <text evidence="2">The sequence shown here is derived from an EMBL/GenBank/DDBJ whole genome shotgun (WGS) entry which is preliminary data.</text>
</comment>
<reference evidence="2" key="1">
    <citation type="submission" date="2016-06" db="EMBL/GenBank/DDBJ databases">
        <title>Draft Genome sequence of the fungus Inonotus baumii.</title>
        <authorList>
            <person name="Zhu H."/>
            <person name="Lin W."/>
        </authorList>
    </citation>
    <scope>NUCLEOTIDE SEQUENCE</scope>
    <source>
        <strain evidence="2">821</strain>
    </source>
</reference>
<evidence type="ECO:0000256" key="1">
    <source>
        <dbReference type="SAM" id="MobiDB-lite"/>
    </source>
</evidence>
<dbReference type="AlphaFoldDB" id="A0A9Q5N6K7"/>
<dbReference type="Proteomes" id="UP000757232">
    <property type="component" value="Unassembled WGS sequence"/>
</dbReference>
<evidence type="ECO:0000313" key="2">
    <source>
        <dbReference type="EMBL" id="OCB89207.1"/>
    </source>
</evidence>
<organism evidence="2 3">
    <name type="scientific">Sanghuangporus baumii</name>
    <name type="common">Phellinus baumii</name>
    <dbReference type="NCBI Taxonomy" id="108892"/>
    <lineage>
        <taxon>Eukaryota</taxon>
        <taxon>Fungi</taxon>
        <taxon>Dikarya</taxon>
        <taxon>Basidiomycota</taxon>
        <taxon>Agaricomycotina</taxon>
        <taxon>Agaricomycetes</taxon>
        <taxon>Hymenochaetales</taxon>
        <taxon>Hymenochaetaceae</taxon>
        <taxon>Sanghuangporus</taxon>
    </lineage>
</organism>
<name>A0A9Q5N6K7_SANBA</name>
<protein>
    <submittedName>
        <fullName evidence="2">Uncharacterized protein</fullName>
    </submittedName>
</protein>